<reference evidence="2 3" key="1">
    <citation type="submission" date="2017-08" db="EMBL/GenBank/DDBJ databases">
        <title>Complete genome sequence of Mucilaginibacter sp. strain BJC16-A31.</title>
        <authorList>
            <consortium name="Henan University of Science and Technology"/>
            <person name="You X."/>
        </authorList>
    </citation>
    <scope>NUCLEOTIDE SEQUENCE [LARGE SCALE GENOMIC DNA]</scope>
    <source>
        <strain evidence="2 3">BJC16-A31</strain>
    </source>
</reference>
<evidence type="ECO:0000256" key="1">
    <source>
        <dbReference type="SAM" id="SignalP"/>
    </source>
</evidence>
<feature type="signal peptide" evidence="1">
    <location>
        <begin position="1"/>
        <end position="24"/>
    </location>
</feature>
<dbReference type="EMBL" id="CP022743">
    <property type="protein sequence ID" value="ASU34891.1"/>
    <property type="molecule type" value="Genomic_DNA"/>
</dbReference>
<proteinExistence type="predicted"/>
<dbReference type="KEGG" id="muc:MuYL_3006"/>
<protein>
    <submittedName>
        <fullName evidence="2">Uncharacterized protein</fullName>
    </submittedName>
</protein>
<dbReference type="OrthoDB" id="799540at2"/>
<sequence length="172" mass="19998">MKIIRLPGVLLIALSLFASSNSLAQASLKVIPQNVIEAFKTKYPKGAVKNWKSETNEYTVKFTMDKQKYISSYDQEGNWIQTVRKINWTWDLPKPVQNAVKHSKYSDWTVDEIKELWDCSGHFFQLFIDNGNLQIDAFHENIFIENWVIEFNTNGDLTEKKRLDNATSKGYK</sequence>
<keyword evidence="1" id="KW-0732">Signal</keyword>
<gene>
    <name evidence="2" type="ORF">MuYL_3006</name>
</gene>
<dbReference type="Proteomes" id="UP000215002">
    <property type="component" value="Chromosome"/>
</dbReference>
<dbReference type="SUPFAM" id="SSF160574">
    <property type="entry name" value="BT0923-like"/>
    <property type="match status" value="1"/>
</dbReference>
<organism evidence="2 3">
    <name type="scientific">Mucilaginibacter xinganensis</name>
    <dbReference type="NCBI Taxonomy" id="1234841"/>
    <lineage>
        <taxon>Bacteria</taxon>
        <taxon>Pseudomonadati</taxon>
        <taxon>Bacteroidota</taxon>
        <taxon>Sphingobacteriia</taxon>
        <taxon>Sphingobacteriales</taxon>
        <taxon>Sphingobacteriaceae</taxon>
        <taxon>Mucilaginibacter</taxon>
    </lineage>
</organism>
<feature type="chain" id="PRO_5012194839" evidence="1">
    <location>
        <begin position="25"/>
        <end position="172"/>
    </location>
</feature>
<evidence type="ECO:0000313" key="2">
    <source>
        <dbReference type="EMBL" id="ASU34891.1"/>
    </source>
</evidence>
<name>A0A223NZ86_9SPHI</name>
<dbReference type="AlphaFoldDB" id="A0A223NZ86"/>
<dbReference type="Gene3D" id="3.10.450.360">
    <property type="match status" value="1"/>
</dbReference>
<accession>A0A223NZ86</accession>
<keyword evidence="3" id="KW-1185">Reference proteome</keyword>
<dbReference type="RefSeq" id="WP_094571177.1">
    <property type="nucleotide sequence ID" value="NZ_CP022743.1"/>
</dbReference>
<evidence type="ECO:0000313" key="3">
    <source>
        <dbReference type="Proteomes" id="UP000215002"/>
    </source>
</evidence>